<reference evidence="1 2" key="1">
    <citation type="submission" date="2021-05" db="EMBL/GenBank/DDBJ databases">
        <title>Novel species in genus Cellulomonas.</title>
        <authorList>
            <person name="Zhang G."/>
        </authorList>
    </citation>
    <scope>NUCLEOTIDE SEQUENCE [LARGE SCALE GENOMIC DNA]</scope>
    <source>
        <strain evidence="2">zg-ZUI222</strain>
    </source>
</reference>
<accession>A0ABX8D6I5</accession>
<dbReference type="EMBL" id="CP074405">
    <property type="protein sequence ID" value="QVI62066.1"/>
    <property type="molecule type" value="Genomic_DNA"/>
</dbReference>
<proteinExistence type="predicted"/>
<gene>
    <name evidence="1" type="ORF">KG103_16895</name>
</gene>
<evidence type="ECO:0000313" key="2">
    <source>
        <dbReference type="Proteomes" id="UP000677804"/>
    </source>
</evidence>
<name>A0ABX8D6I5_9CELL</name>
<dbReference type="RefSeq" id="WP_207339634.1">
    <property type="nucleotide sequence ID" value="NZ_CP074405.1"/>
</dbReference>
<protein>
    <recommendedName>
        <fullName evidence="3">Aminoglycoside phosphotransferase</fullName>
    </recommendedName>
</protein>
<evidence type="ECO:0008006" key="3">
    <source>
        <dbReference type="Google" id="ProtNLM"/>
    </source>
</evidence>
<sequence length="161" mass="17394">MTDLGLNPALAALAQDARLQWEAGPDGGLVVGESEVKLVVTRDGEDFVIDRISRGAPAGTQLRTRERSAVERYLVSWIGDAWRESHRLPRAVPDSSIAVADIIEGENWDATLTWTEDGRRSTATELNVGAARRLAALLAHDLDALVASYQAPEGRPALVIV</sequence>
<dbReference type="Proteomes" id="UP000677804">
    <property type="component" value="Chromosome"/>
</dbReference>
<evidence type="ECO:0000313" key="1">
    <source>
        <dbReference type="EMBL" id="QVI62066.1"/>
    </source>
</evidence>
<keyword evidence="2" id="KW-1185">Reference proteome</keyword>
<organism evidence="1 2">
    <name type="scientific">Cellulomonas wangleii</name>
    <dbReference type="NCBI Taxonomy" id="2816956"/>
    <lineage>
        <taxon>Bacteria</taxon>
        <taxon>Bacillati</taxon>
        <taxon>Actinomycetota</taxon>
        <taxon>Actinomycetes</taxon>
        <taxon>Micrococcales</taxon>
        <taxon>Cellulomonadaceae</taxon>
        <taxon>Cellulomonas</taxon>
    </lineage>
</organism>